<organism evidence="2">
    <name type="scientific">Neobodo designis</name>
    <name type="common">Flagellated protozoan</name>
    <name type="synonym">Bodo designis</name>
    <dbReference type="NCBI Taxonomy" id="312471"/>
    <lineage>
        <taxon>Eukaryota</taxon>
        <taxon>Discoba</taxon>
        <taxon>Euglenozoa</taxon>
        <taxon>Kinetoplastea</taxon>
        <taxon>Metakinetoplastina</taxon>
        <taxon>Neobodonida</taxon>
        <taxon>Neobodo</taxon>
    </lineage>
</organism>
<name>A0A7S1KY68_NEODS</name>
<sequence>MRRAVVSALLSVAVCASLRSGAFVAGEVFCTDGDCRTNRDCNATRDAESCRCASQPFGASGMASWRCQKTYAACETRCASDADCIVREHTADSCPTCYLGMCTQPTCSTNGVFACSGNLDCGPLSGTCGCSIRRTNGPTLCTKLQAGYCGTTCRNDADCPTRASGAECTTCNYGSCAMPQCGSNCTVDGDCVQALGCHTCVAGTCAKKPGTCGTACTHDRDCNATGTECTMCYSQAPGDAPAVCVPENGCGLSCLSMLDCSYNANCNYCGDGGSCTTYAAGKTAGPAPGTPEYHALVEMQREMIRAGKLHRLRH</sequence>
<feature type="chain" id="PRO_5030605873" evidence="1">
    <location>
        <begin position="17"/>
        <end position="314"/>
    </location>
</feature>
<dbReference type="AlphaFoldDB" id="A0A7S1KY68"/>
<feature type="signal peptide" evidence="1">
    <location>
        <begin position="1"/>
        <end position="16"/>
    </location>
</feature>
<protein>
    <submittedName>
        <fullName evidence="2">Uncharacterized protein</fullName>
    </submittedName>
</protein>
<evidence type="ECO:0000256" key="1">
    <source>
        <dbReference type="SAM" id="SignalP"/>
    </source>
</evidence>
<gene>
    <name evidence="2" type="ORF">NDES1114_LOCUS880</name>
</gene>
<accession>A0A7S1KY68</accession>
<dbReference type="EMBL" id="HBGF01001254">
    <property type="protein sequence ID" value="CAD9089249.1"/>
    <property type="molecule type" value="Transcribed_RNA"/>
</dbReference>
<proteinExistence type="predicted"/>
<keyword evidence="1" id="KW-0732">Signal</keyword>
<reference evidence="2" key="1">
    <citation type="submission" date="2021-01" db="EMBL/GenBank/DDBJ databases">
        <authorList>
            <person name="Corre E."/>
            <person name="Pelletier E."/>
            <person name="Niang G."/>
            <person name="Scheremetjew M."/>
            <person name="Finn R."/>
            <person name="Kale V."/>
            <person name="Holt S."/>
            <person name="Cochrane G."/>
            <person name="Meng A."/>
            <person name="Brown T."/>
            <person name="Cohen L."/>
        </authorList>
    </citation>
    <scope>NUCLEOTIDE SEQUENCE</scope>
    <source>
        <strain evidence="2">CCAP 1951/1</strain>
    </source>
</reference>
<evidence type="ECO:0000313" key="2">
    <source>
        <dbReference type="EMBL" id="CAD9089249.1"/>
    </source>
</evidence>